<dbReference type="Proteomes" id="UP000236743">
    <property type="component" value="Unassembled WGS sequence"/>
</dbReference>
<dbReference type="PROSITE" id="PS51186">
    <property type="entry name" value="GNAT"/>
    <property type="match status" value="1"/>
</dbReference>
<keyword evidence="3" id="KW-1185">Reference proteome</keyword>
<gene>
    <name evidence="2" type="ORF">SAMN04488115_108143</name>
</gene>
<evidence type="ECO:0000313" key="2">
    <source>
        <dbReference type="EMBL" id="SEG64999.1"/>
    </source>
</evidence>
<dbReference type="InterPro" id="IPR016181">
    <property type="entry name" value="Acyl_CoA_acyltransferase"/>
</dbReference>
<organism evidence="2 3">
    <name type="scientific">Bosea lathyri</name>
    <dbReference type="NCBI Taxonomy" id="1036778"/>
    <lineage>
        <taxon>Bacteria</taxon>
        <taxon>Pseudomonadati</taxon>
        <taxon>Pseudomonadota</taxon>
        <taxon>Alphaproteobacteria</taxon>
        <taxon>Hyphomicrobiales</taxon>
        <taxon>Boseaceae</taxon>
        <taxon>Bosea</taxon>
    </lineage>
</organism>
<dbReference type="RefSeq" id="WP_103874102.1">
    <property type="nucleotide sequence ID" value="NZ_FNUY01000008.1"/>
</dbReference>
<dbReference type="GO" id="GO:0016747">
    <property type="term" value="F:acyltransferase activity, transferring groups other than amino-acyl groups"/>
    <property type="evidence" value="ECO:0007669"/>
    <property type="project" value="InterPro"/>
</dbReference>
<evidence type="ECO:0000259" key="1">
    <source>
        <dbReference type="PROSITE" id="PS51186"/>
    </source>
</evidence>
<proteinExistence type="predicted"/>
<feature type="domain" description="N-acetyltransferase" evidence="1">
    <location>
        <begin position="1"/>
        <end position="157"/>
    </location>
</feature>
<dbReference type="CDD" id="cd04301">
    <property type="entry name" value="NAT_SF"/>
    <property type="match status" value="1"/>
</dbReference>
<protein>
    <submittedName>
        <fullName evidence="2">L-amino acid N-acyltransferase YncA</fullName>
    </submittedName>
</protein>
<dbReference type="InterPro" id="IPR000182">
    <property type="entry name" value="GNAT_dom"/>
</dbReference>
<keyword evidence="2" id="KW-0012">Acyltransferase</keyword>
<evidence type="ECO:0000313" key="3">
    <source>
        <dbReference type="Proteomes" id="UP000236743"/>
    </source>
</evidence>
<dbReference type="EMBL" id="FNUY01000008">
    <property type="protein sequence ID" value="SEG64999.1"/>
    <property type="molecule type" value="Genomic_DNA"/>
</dbReference>
<keyword evidence="2" id="KW-0808">Transferase</keyword>
<dbReference type="AlphaFoldDB" id="A0A1H6BWB8"/>
<sequence>MFVRLALREDEDAVIEMATANARETMPGEPIDADVMHERFQEYLDTSFPTAFVVQDNGRLVGLLVADTGSYDHRTGFFVLQKVLYVSPDKRGTRAAVLLANELISYATRMGAVEIVGGNDNDFQSERTARFMERFGFRRVGFMMSKRLDGQHGPESQ</sequence>
<dbReference type="Pfam" id="PF00583">
    <property type="entry name" value="Acetyltransf_1"/>
    <property type="match status" value="1"/>
</dbReference>
<accession>A0A1H6BWB8</accession>
<reference evidence="2 3" key="1">
    <citation type="submission" date="2016-10" db="EMBL/GenBank/DDBJ databases">
        <authorList>
            <person name="de Groot N.N."/>
        </authorList>
    </citation>
    <scope>NUCLEOTIDE SEQUENCE [LARGE SCALE GENOMIC DNA]</scope>
    <source>
        <strain evidence="2 3">DSM 26656</strain>
    </source>
</reference>
<dbReference type="Gene3D" id="3.40.630.30">
    <property type="match status" value="1"/>
</dbReference>
<dbReference type="OrthoDB" id="8449247at2"/>
<dbReference type="SUPFAM" id="SSF55729">
    <property type="entry name" value="Acyl-CoA N-acyltransferases (Nat)"/>
    <property type="match status" value="1"/>
</dbReference>
<name>A0A1H6BWB8_9HYPH</name>